<dbReference type="SUPFAM" id="SSF47384">
    <property type="entry name" value="Homodimeric domain of signal transducing histidine kinase"/>
    <property type="match status" value="1"/>
</dbReference>
<evidence type="ECO:0000256" key="12">
    <source>
        <dbReference type="ARBA" id="ARBA00023012"/>
    </source>
</evidence>
<keyword evidence="18" id="KW-1185">Reference proteome</keyword>
<evidence type="ECO:0000256" key="5">
    <source>
        <dbReference type="ARBA" id="ARBA00022553"/>
    </source>
</evidence>
<keyword evidence="6" id="KW-0808">Transferase</keyword>
<feature type="domain" description="HAMP" evidence="16">
    <location>
        <begin position="180"/>
        <end position="232"/>
    </location>
</feature>
<dbReference type="CDD" id="cd06225">
    <property type="entry name" value="HAMP"/>
    <property type="match status" value="1"/>
</dbReference>
<dbReference type="InterPro" id="IPR050398">
    <property type="entry name" value="HssS/ArlS-like"/>
</dbReference>
<feature type="transmembrane region" description="Helical" evidence="14">
    <location>
        <begin position="18"/>
        <end position="41"/>
    </location>
</feature>
<dbReference type="PANTHER" id="PTHR45528">
    <property type="entry name" value="SENSOR HISTIDINE KINASE CPXA"/>
    <property type="match status" value="1"/>
</dbReference>
<dbReference type="RefSeq" id="WP_023051170.1">
    <property type="nucleotide sequence ID" value="NZ_CP173065.2"/>
</dbReference>
<dbReference type="CDD" id="cd00082">
    <property type="entry name" value="HisKA"/>
    <property type="match status" value="1"/>
</dbReference>
<evidence type="ECO:0000313" key="17">
    <source>
        <dbReference type="EMBL" id="ERT68474.1"/>
    </source>
</evidence>
<dbReference type="Proteomes" id="UP000017081">
    <property type="component" value="Unassembled WGS sequence"/>
</dbReference>
<dbReference type="SMART" id="SM00388">
    <property type="entry name" value="HisKA"/>
    <property type="match status" value="1"/>
</dbReference>
<evidence type="ECO:0000256" key="9">
    <source>
        <dbReference type="ARBA" id="ARBA00022777"/>
    </source>
</evidence>
<dbReference type="AlphaFoldDB" id="U7VBE9"/>
<keyword evidence="4" id="KW-1003">Cell membrane</keyword>
<reference evidence="17 18" key="1">
    <citation type="submission" date="2013-08" db="EMBL/GenBank/DDBJ databases">
        <authorList>
            <person name="Weinstock G."/>
            <person name="Sodergren E."/>
            <person name="Wylie T."/>
            <person name="Fulton L."/>
            <person name="Fulton R."/>
            <person name="Fronick C."/>
            <person name="O'Laughlin M."/>
            <person name="Godfrey J."/>
            <person name="Miner T."/>
            <person name="Herter B."/>
            <person name="Appelbaum E."/>
            <person name="Cordes M."/>
            <person name="Lek S."/>
            <person name="Wollam A."/>
            <person name="Pepin K.H."/>
            <person name="Palsikar V.B."/>
            <person name="Mitreva M."/>
            <person name="Wilson R.K."/>
        </authorList>
    </citation>
    <scope>NUCLEOTIDE SEQUENCE [LARGE SCALE GENOMIC DNA]</scope>
    <source>
        <strain evidence="17 18">ATCC BAA-474</strain>
    </source>
</reference>
<keyword evidence="9" id="KW-0418">Kinase</keyword>
<comment type="caution">
    <text evidence="17">The sequence shown here is derived from an EMBL/GenBank/DDBJ whole genome shotgun (WGS) entry which is preliminary data.</text>
</comment>
<comment type="subcellular location">
    <subcellularLocation>
        <location evidence="2">Cell membrane</location>
        <topology evidence="2">Multi-pass membrane protein</topology>
    </subcellularLocation>
</comment>
<gene>
    <name evidence="17" type="ORF">HMPREF0202_01633</name>
</gene>
<dbReference type="PROSITE" id="PS50885">
    <property type="entry name" value="HAMP"/>
    <property type="match status" value="1"/>
</dbReference>
<dbReference type="STRING" id="1319815.HMPREF0202_01633"/>
<keyword evidence="11 14" id="KW-1133">Transmembrane helix</keyword>
<dbReference type="GO" id="GO:0005524">
    <property type="term" value="F:ATP binding"/>
    <property type="evidence" value="ECO:0007669"/>
    <property type="project" value="UniProtKB-KW"/>
</dbReference>
<feature type="domain" description="Histidine kinase" evidence="15">
    <location>
        <begin position="240"/>
        <end position="450"/>
    </location>
</feature>
<evidence type="ECO:0000313" key="18">
    <source>
        <dbReference type="Proteomes" id="UP000017081"/>
    </source>
</evidence>
<keyword evidence="10" id="KW-0067">ATP-binding</keyword>
<dbReference type="Pfam" id="PF02518">
    <property type="entry name" value="HATPase_c"/>
    <property type="match status" value="1"/>
</dbReference>
<dbReference type="InterPro" id="IPR003660">
    <property type="entry name" value="HAMP_dom"/>
</dbReference>
<dbReference type="Gene3D" id="6.10.340.10">
    <property type="match status" value="1"/>
</dbReference>
<feature type="transmembrane region" description="Helical" evidence="14">
    <location>
        <begin position="156"/>
        <end position="178"/>
    </location>
</feature>
<dbReference type="PANTHER" id="PTHR45528:SF1">
    <property type="entry name" value="SENSOR HISTIDINE KINASE CPXA"/>
    <property type="match status" value="1"/>
</dbReference>
<dbReference type="Pfam" id="PF00672">
    <property type="entry name" value="HAMP"/>
    <property type="match status" value="1"/>
</dbReference>
<dbReference type="HOGENOM" id="CLU_000445_89_6_0"/>
<evidence type="ECO:0000256" key="11">
    <source>
        <dbReference type="ARBA" id="ARBA00022989"/>
    </source>
</evidence>
<evidence type="ECO:0000256" key="14">
    <source>
        <dbReference type="SAM" id="Phobius"/>
    </source>
</evidence>
<evidence type="ECO:0000256" key="1">
    <source>
        <dbReference type="ARBA" id="ARBA00000085"/>
    </source>
</evidence>
<evidence type="ECO:0000256" key="7">
    <source>
        <dbReference type="ARBA" id="ARBA00022692"/>
    </source>
</evidence>
<keyword evidence="8" id="KW-0547">Nucleotide-binding</keyword>
<dbReference type="InterPro" id="IPR036097">
    <property type="entry name" value="HisK_dim/P_sf"/>
</dbReference>
<evidence type="ECO:0000259" key="15">
    <source>
        <dbReference type="PROSITE" id="PS50109"/>
    </source>
</evidence>
<dbReference type="SUPFAM" id="SSF55874">
    <property type="entry name" value="ATPase domain of HSP90 chaperone/DNA topoisomerase II/histidine kinase"/>
    <property type="match status" value="1"/>
</dbReference>
<dbReference type="SMART" id="SM00304">
    <property type="entry name" value="HAMP"/>
    <property type="match status" value="1"/>
</dbReference>
<dbReference type="EC" id="2.7.13.3" evidence="3"/>
<proteinExistence type="predicted"/>
<dbReference type="SMART" id="SM00387">
    <property type="entry name" value="HATPase_c"/>
    <property type="match status" value="1"/>
</dbReference>
<evidence type="ECO:0000256" key="3">
    <source>
        <dbReference type="ARBA" id="ARBA00012438"/>
    </source>
</evidence>
<dbReference type="GO" id="GO:0000155">
    <property type="term" value="F:phosphorelay sensor kinase activity"/>
    <property type="evidence" value="ECO:0007669"/>
    <property type="project" value="InterPro"/>
</dbReference>
<protein>
    <recommendedName>
        <fullName evidence="3">histidine kinase</fullName>
        <ecNumber evidence="3">2.7.13.3</ecNumber>
    </recommendedName>
</protein>
<keyword evidence="7 14" id="KW-0812">Transmembrane</keyword>
<dbReference type="Gene3D" id="1.10.287.130">
    <property type="match status" value="1"/>
</dbReference>
<evidence type="ECO:0000256" key="2">
    <source>
        <dbReference type="ARBA" id="ARBA00004651"/>
    </source>
</evidence>
<evidence type="ECO:0000256" key="13">
    <source>
        <dbReference type="ARBA" id="ARBA00023136"/>
    </source>
</evidence>
<dbReference type="Gene3D" id="3.30.565.10">
    <property type="entry name" value="Histidine kinase-like ATPase, C-terminal domain"/>
    <property type="match status" value="1"/>
</dbReference>
<keyword evidence="13 14" id="KW-0472">Membrane</keyword>
<evidence type="ECO:0000259" key="16">
    <source>
        <dbReference type="PROSITE" id="PS50885"/>
    </source>
</evidence>
<keyword evidence="12" id="KW-0902">Two-component regulatory system</keyword>
<dbReference type="PROSITE" id="PS50109">
    <property type="entry name" value="HIS_KIN"/>
    <property type="match status" value="1"/>
</dbReference>
<dbReference type="eggNOG" id="COG2205">
    <property type="taxonomic scope" value="Bacteria"/>
</dbReference>
<dbReference type="InterPro" id="IPR005467">
    <property type="entry name" value="His_kinase_dom"/>
</dbReference>
<evidence type="ECO:0000256" key="10">
    <source>
        <dbReference type="ARBA" id="ARBA00022840"/>
    </source>
</evidence>
<sequence length="450" mass="52442">MSLKQINFPIKLNFFKKLFLLTIGIVFLTIITSFIFNSFFLDKFYIYRKKQSIIEIRNNIIKLIDDRDKLENYIYFAEDNFGVKIDLNFMQNNRSHMNNNKKIYNSLKLNESTFKIGEVDGTSGVMFIRYYEKLNNGYMLSIRSSMAVIAKHIHDIFIFNLFTAFFSLFVSGILVSIFSKKINRNIMYLKNSAKKIARLEYPDNIKLSSGDELEELAQSLNEMSKELSFAIENLKLFVSNASHELKTPISVLCLYSQALARDNVPSERKKEYYKTMLEKSLEMRTLTESLLTLSKINSPDYKLTTQQINLENMIKSSLEQFDYIEFEKNINVITNFSNIEVNGDYNLLKIAINNLVQNMLKYAPDESNVEIFLENGTLIFKNIITTEVNKKTTDLFEPFQRGENALDKNTEGSGLGLSLVKKILELHRFNFDLKIENNYFIFKILIKKPD</sequence>
<dbReference type="InterPro" id="IPR003594">
    <property type="entry name" value="HATPase_dom"/>
</dbReference>
<dbReference type="Pfam" id="PF00512">
    <property type="entry name" value="HisKA"/>
    <property type="match status" value="1"/>
</dbReference>
<accession>U7VBE9</accession>
<dbReference type="GO" id="GO:0005886">
    <property type="term" value="C:plasma membrane"/>
    <property type="evidence" value="ECO:0007669"/>
    <property type="project" value="UniProtKB-SubCell"/>
</dbReference>
<dbReference type="EMBL" id="AXZF01000064">
    <property type="protein sequence ID" value="ERT68474.1"/>
    <property type="molecule type" value="Genomic_DNA"/>
</dbReference>
<organism evidence="17 18">
    <name type="scientific">Cetobacterium somerae ATCC BAA-474</name>
    <dbReference type="NCBI Taxonomy" id="1319815"/>
    <lineage>
        <taxon>Bacteria</taxon>
        <taxon>Fusobacteriati</taxon>
        <taxon>Fusobacteriota</taxon>
        <taxon>Fusobacteriia</taxon>
        <taxon>Fusobacteriales</taxon>
        <taxon>Fusobacteriaceae</taxon>
        <taxon>Cetobacterium</taxon>
    </lineage>
</organism>
<evidence type="ECO:0000256" key="8">
    <source>
        <dbReference type="ARBA" id="ARBA00022741"/>
    </source>
</evidence>
<keyword evidence="5" id="KW-0597">Phosphoprotein</keyword>
<name>U7VBE9_9FUSO</name>
<evidence type="ECO:0000256" key="6">
    <source>
        <dbReference type="ARBA" id="ARBA00022679"/>
    </source>
</evidence>
<evidence type="ECO:0000256" key="4">
    <source>
        <dbReference type="ARBA" id="ARBA00022475"/>
    </source>
</evidence>
<comment type="catalytic activity">
    <reaction evidence="1">
        <text>ATP + protein L-histidine = ADP + protein N-phospho-L-histidine.</text>
        <dbReference type="EC" id="2.7.13.3"/>
    </reaction>
</comment>
<dbReference type="InterPro" id="IPR036890">
    <property type="entry name" value="HATPase_C_sf"/>
</dbReference>
<dbReference type="InterPro" id="IPR003661">
    <property type="entry name" value="HisK_dim/P_dom"/>
</dbReference>